<dbReference type="InterPro" id="IPR029058">
    <property type="entry name" value="AB_hydrolase_fold"/>
</dbReference>
<keyword evidence="1" id="KW-0378">Hydrolase</keyword>
<feature type="domain" description="Alpha/beta hydrolase fold-3" evidence="2">
    <location>
        <begin position="46"/>
        <end position="251"/>
    </location>
</feature>
<dbReference type="InterPro" id="IPR050300">
    <property type="entry name" value="GDXG_lipolytic_enzyme"/>
</dbReference>
<dbReference type="AlphaFoldDB" id="A0A1E3LRA7"/>
<proteinExistence type="predicted"/>
<sequence length="280" mass="29984">MADRDAHRIAYPRPAGMTVCDSYVVSEGRETRVRLYRPVADAQAAILYFHGGGFTQGSVESYDGLATALAEASGAVVVSVDYMRLPEATPQGMVREAFDVLDWLHAMAGALAIDPARIAVAGGSAGAFIATHLAARATRTGHPPLICQLLLYGVYDLNGARAAYLSARDPLLTRPIIGAMITTYHSCQARDAEPLPPPIEIADLSAMPPAIMLGAEHDAVLAEGVDYAARLRTAGISVETRIAPAMCHGFLRAVGMSQPARDEMRWLGEAFRNHDRSTRN</sequence>
<dbReference type="GO" id="GO:0016787">
    <property type="term" value="F:hydrolase activity"/>
    <property type="evidence" value="ECO:0007669"/>
    <property type="project" value="UniProtKB-KW"/>
</dbReference>
<name>A0A1E3LRA7_9SPHN</name>
<evidence type="ECO:0000313" key="3">
    <source>
        <dbReference type="EMBL" id="ODP36301.1"/>
    </source>
</evidence>
<comment type="caution">
    <text evidence="3">The sequence shown here is derived from an EMBL/GenBank/DDBJ whole genome shotgun (WGS) entry which is preliminary data.</text>
</comment>
<accession>A0A1E3LRA7</accession>
<reference evidence="3 4" key="1">
    <citation type="submission" date="2016-08" db="EMBL/GenBank/DDBJ databases">
        <title>Draft genome of the agarase producing Sphingomonas sp. MCT13.</title>
        <authorList>
            <person name="D'Andrea M.M."/>
            <person name="Rossolini G.M."/>
            <person name="Thaller M.C."/>
        </authorList>
    </citation>
    <scope>NUCLEOTIDE SEQUENCE [LARGE SCALE GENOMIC DNA]</scope>
    <source>
        <strain evidence="3 4">MCT13</strain>
    </source>
</reference>
<gene>
    <name evidence="3" type="ORF">BFL28_06280</name>
</gene>
<dbReference type="STRING" id="1888892.BFL28_06280"/>
<dbReference type="Pfam" id="PF07859">
    <property type="entry name" value="Abhydrolase_3"/>
    <property type="match status" value="1"/>
</dbReference>
<protein>
    <recommendedName>
        <fullName evidence="2">Alpha/beta hydrolase fold-3 domain-containing protein</fullName>
    </recommendedName>
</protein>
<evidence type="ECO:0000259" key="2">
    <source>
        <dbReference type="Pfam" id="PF07859"/>
    </source>
</evidence>
<dbReference type="InterPro" id="IPR013094">
    <property type="entry name" value="AB_hydrolase_3"/>
</dbReference>
<dbReference type="EMBL" id="MDDS01000075">
    <property type="protein sequence ID" value="ODP36301.1"/>
    <property type="molecule type" value="Genomic_DNA"/>
</dbReference>
<dbReference type="SUPFAM" id="SSF53474">
    <property type="entry name" value="alpha/beta-Hydrolases"/>
    <property type="match status" value="1"/>
</dbReference>
<evidence type="ECO:0000313" key="4">
    <source>
        <dbReference type="Proteomes" id="UP000094487"/>
    </source>
</evidence>
<organism evidence="3 4">
    <name type="scientific">Sphingomonas turrisvirgatae</name>
    <dbReference type="NCBI Taxonomy" id="1888892"/>
    <lineage>
        <taxon>Bacteria</taxon>
        <taxon>Pseudomonadati</taxon>
        <taxon>Pseudomonadota</taxon>
        <taxon>Alphaproteobacteria</taxon>
        <taxon>Sphingomonadales</taxon>
        <taxon>Sphingomonadaceae</taxon>
        <taxon>Sphingomonas</taxon>
    </lineage>
</organism>
<dbReference type="PANTHER" id="PTHR48081:SF8">
    <property type="entry name" value="ALPHA_BETA HYDROLASE FOLD-3 DOMAIN-CONTAINING PROTEIN-RELATED"/>
    <property type="match status" value="1"/>
</dbReference>
<dbReference type="Proteomes" id="UP000094487">
    <property type="component" value="Unassembled WGS sequence"/>
</dbReference>
<dbReference type="Gene3D" id="3.40.50.1820">
    <property type="entry name" value="alpha/beta hydrolase"/>
    <property type="match status" value="1"/>
</dbReference>
<dbReference type="PANTHER" id="PTHR48081">
    <property type="entry name" value="AB HYDROLASE SUPERFAMILY PROTEIN C4A8.06C"/>
    <property type="match status" value="1"/>
</dbReference>
<keyword evidence="4" id="KW-1185">Reference proteome</keyword>
<evidence type="ECO:0000256" key="1">
    <source>
        <dbReference type="ARBA" id="ARBA00022801"/>
    </source>
</evidence>